<feature type="compositionally biased region" description="Pro residues" evidence="1">
    <location>
        <begin position="1"/>
        <end position="35"/>
    </location>
</feature>
<dbReference type="EMBL" id="JACCBF010000001">
    <property type="protein sequence ID" value="NYD33107.1"/>
    <property type="molecule type" value="Genomic_DNA"/>
</dbReference>
<dbReference type="PANTHER" id="PTHR40076:SF1">
    <property type="entry name" value="MEMBRANE PROTEIN"/>
    <property type="match status" value="1"/>
</dbReference>
<gene>
    <name evidence="3" type="ORF">BJ958_004653</name>
</gene>
<dbReference type="PANTHER" id="PTHR40076">
    <property type="entry name" value="MEMBRANE PROTEIN-RELATED"/>
    <property type="match status" value="1"/>
</dbReference>
<keyword evidence="2" id="KW-0472">Membrane</keyword>
<protein>
    <submittedName>
        <fullName evidence="3">Putative membrane protein</fullName>
    </submittedName>
</protein>
<evidence type="ECO:0000313" key="3">
    <source>
        <dbReference type="EMBL" id="NYD33107.1"/>
    </source>
</evidence>
<proteinExistence type="predicted"/>
<feature type="transmembrane region" description="Helical" evidence="2">
    <location>
        <begin position="226"/>
        <end position="256"/>
    </location>
</feature>
<name>A0A852RI52_9ACTN</name>
<feature type="region of interest" description="Disordered" evidence="1">
    <location>
        <begin position="1"/>
        <end position="43"/>
    </location>
</feature>
<dbReference type="AlphaFoldDB" id="A0A852RI52"/>
<feature type="transmembrane region" description="Helical" evidence="2">
    <location>
        <begin position="163"/>
        <end position="192"/>
    </location>
</feature>
<sequence>MSFNQPPPPPPPGGTPPPPPGGYGGPPPPQQPPQPYGAGGSSSQWDLGAALSYGWSKFQANTAQLIVATLAILGGAIVIGVVYFVVNSAMSPDYVCDSDALFDCHYEDGAPFLVRFPISILLSMLFFVYAQVVGSGIIRGALGITEGREFQAGQVFKFDNIGPVLVTSLIVGAATFVGTILCIIPGIIVAFLTSYSLFFVVDKNLAPMDAIKASIDLTKNNLGQTIIWYIVGGIIAEVGFLICGVGALVSIPVVIIGTAYTYKKLTGQQVVA</sequence>
<keyword evidence="2" id="KW-0812">Transmembrane</keyword>
<organism evidence="3 4">
    <name type="scientific">Nocardioides kongjuensis</name>
    <dbReference type="NCBI Taxonomy" id="349522"/>
    <lineage>
        <taxon>Bacteria</taxon>
        <taxon>Bacillati</taxon>
        <taxon>Actinomycetota</taxon>
        <taxon>Actinomycetes</taxon>
        <taxon>Propionibacteriales</taxon>
        <taxon>Nocardioidaceae</taxon>
        <taxon>Nocardioides</taxon>
    </lineage>
</organism>
<dbReference type="RefSeq" id="WP_179729200.1">
    <property type="nucleotide sequence ID" value="NZ_BAABEF010000001.1"/>
</dbReference>
<feature type="transmembrane region" description="Helical" evidence="2">
    <location>
        <begin position="65"/>
        <end position="86"/>
    </location>
</feature>
<keyword evidence="4" id="KW-1185">Reference proteome</keyword>
<keyword evidence="2" id="KW-1133">Transmembrane helix</keyword>
<comment type="caution">
    <text evidence="3">The sequence shown here is derived from an EMBL/GenBank/DDBJ whole genome shotgun (WGS) entry which is preliminary data.</text>
</comment>
<reference evidence="3 4" key="1">
    <citation type="submission" date="2020-07" db="EMBL/GenBank/DDBJ databases">
        <title>Sequencing the genomes of 1000 actinobacteria strains.</title>
        <authorList>
            <person name="Klenk H.-P."/>
        </authorList>
    </citation>
    <scope>NUCLEOTIDE SEQUENCE [LARGE SCALE GENOMIC DNA]</scope>
    <source>
        <strain evidence="3 4">DSM 19082</strain>
    </source>
</reference>
<dbReference type="InterPro" id="IPR010380">
    <property type="entry name" value="DUF975"/>
</dbReference>
<dbReference type="Proteomes" id="UP000582231">
    <property type="component" value="Unassembled WGS sequence"/>
</dbReference>
<evidence type="ECO:0000256" key="1">
    <source>
        <dbReference type="SAM" id="MobiDB-lite"/>
    </source>
</evidence>
<feature type="transmembrane region" description="Helical" evidence="2">
    <location>
        <begin position="118"/>
        <end position="142"/>
    </location>
</feature>
<dbReference type="SUPFAM" id="SSF101447">
    <property type="entry name" value="Formin homology 2 domain (FH2 domain)"/>
    <property type="match status" value="1"/>
</dbReference>
<evidence type="ECO:0000313" key="4">
    <source>
        <dbReference type="Proteomes" id="UP000582231"/>
    </source>
</evidence>
<accession>A0A852RI52</accession>
<evidence type="ECO:0000256" key="2">
    <source>
        <dbReference type="SAM" id="Phobius"/>
    </source>
</evidence>